<gene>
    <name evidence="7" type="primary">aspC</name>
    <name evidence="7" type="ORF">PIGHUM_02678</name>
</gene>
<proteinExistence type="inferred from homology"/>
<dbReference type="GO" id="GO:0004069">
    <property type="term" value="F:L-aspartate:2-oxoglutarate aminotransferase activity"/>
    <property type="evidence" value="ECO:0007669"/>
    <property type="project" value="UniProtKB-EC"/>
</dbReference>
<comment type="similarity">
    <text evidence="2">Belongs to the class-I pyridoxal-phosphate-dependent aminotransferase family.</text>
</comment>
<dbReference type="GO" id="GO:0030170">
    <property type="term" value="F:pyridoxal phosphate binding"/>
    <property type="evidence" value="ECO:0007669"/>
    <property type="project" value="InterPro"/>
</dbReference>
<keyword evidence="5" id="KW-0663">Pyridoxal phosphate</keyword>
<dbReference type="InterPro" id="IPR015421">
    <property type="entry name" value="PyrdxlP-dep_Trfase_major"/>
</dbReference>
<evidence type="ECO:0000256" key="3">
    <source>
        <dbReference type="ARBA" id="ARBA00022576"/>
    </source>
</evidence>
<evidence type="ECO:0000256" key="5">
    <source>
        <dbReference type="ARBA" id="ARBA00022898"/>
    </source>
</evidence>
<dbReference type="InterPro" id="IPR015424">
    <property type="entry name" value="PyrdxlP-dep_Trfase"/>
</dbReference>
<dbReference type="SUPFAM" id="SSF53383">
    <property type="entry name" value="PLP-dependent transferases"/>
    <property type="match status" value="1"/>
</dbReference>
<accession>A0A3P4B3H8</accession>
<dbReference type="PANTHER" id="PTHR46383">
    <property type="entry name" value="ASPARTATE AMINOTRANSFERASE"/>
    <property type="match status" value="1"/>
</dbReference>
<dbReference type="GO" id="GO:0006520">
    <property type="term" value="P:amino acid metabolic process"/>
    <property type="evidence" value="ECO:0007669"/>
    <property type="project" value="InterPro"/>
</dbReference>
<evidence type="ECO:0000313" key="8">
    <source>
        <dbReference type="Proteomes" id="UP000277294"/>
    </source>
</evidence>
<protein>
    <submittedName>
        <fullName evidence="7">Aspartate aminotransferase</fullName>
        <ecNumber evidence="7">2.6.1.1</ecNumber>
    </submittedName>
</protein>
<dbReference type="AlphaFoldDB" id="A0A3P4B3H8"/>
<sequence>MLRLSPRIARISPFQAMEVVKQAAALQASGRDIVQMSIGEPDFTAVPAVVEALERAAREGRTQYTEAVGLAALREAIAGFYQTRFGARVDPSRIIVTAGASGALMLACTALLDAGAQVLMPDPTYPANRHIVTAAGGEPVLIPAGPADRFQLSAEHVRRHWTPRTAGAIVASPGNPTGTSVAPDALAELVREVRSRQGFTLVDEIYLGLGYDAERRSAVALGDDLIIVNSFSKYFHMTGWRLGWLVVPPQLVSAFEKLAQNLVICAPTLSQHAALACFAPDSLAIFEARRQAFRERRDYLLPEFERLGLHVPVAPDGAFYIYADVRAHASDSTAFAKRLLNEAGVCAVPGADFGQAETAAYLRFSYATELARLREGVARMGHMLGR</sequence>
<dbReference type="PANTHER" id="PTHR46383:SF2">
    <property type="entry name" value="AMINOTRANSFERASE"/>
    <property type="match status" value="1"/>
</dbReference>
<keyword evidence="3 7" id="KW-0032">Aminotransferase</keyword>
<organism evidence="7 8">
    <name type="scientific">Pigmentiphaga humi</name>
    <dbReference type="NCBI Taxonomy" id="2478468"/>
    <lineage>
        <taxon>Bacteria</taxon>
        <taxon>Pseudomonadati</taxon>
        <taxon>Pseudomonadota</taxon>
        <taxon>Betaproteobacteria</taxon>
        <taxon>Burkholderiales</taxon>
        <taxon>Alcaligenaceae</taxon>
        <taxon>Pigmentiphaga</taxon>
    </lineage>
</organism>
<keyword evidence="4 7" id="KW-0808">Transferase</keyword>
<dbReference type="CDD" id="cd00609">
    <property type="entry name" value="AAT_like"/>
    <property type="match status" value="1"/>
</dbReference>
<dbReference type="OrthoDB" id="9803354at2"/>
<dbReference type="EC" id="2.6.1.1" evidence="7"/>
<dbReference type="InterPro" id="IPR004839">
    <property type="entry name" value="Aminotransferase_I/II_large"/>
</dbReference>
<feature type="domain" description="Aminotransferase class I/classII large" evidence="6">
    <location>
        <begin position="32"/>
        <end position="378"/>
    </location>
</feature>
<dbReference type="NCBIfam" id="NF005601">
    <property type="entry name" value="PRK07337.1"/>
    <property type="match status" value="1"/>
</dbReference>
<name>A0A3P4B3H8_9BURK</name>
<dbReference type="Proteomes" id="UP000277294">
    <property type="component" value="Unassembled WGS sequence"/>
</dbReference>
<dbReference type="RefSeq" id="WP_124080116.1">
    <property type="nucleotide sequence ID" value="NZ_UWPJ01000022.1"/>
</dbReference>
<dbReference type="Pfam" id="PF00155">
    <property type="entry name" value="Aminotran_1_2"/>
    <property type="match status" value="1"/>
</dbReference>
<dbReference type="EMBL" id="UWPJ01000022">
    <property type="protein sequence ID" value="VCU70602.1"/>
    <property type="molecule type" value="Genomic_DNA"/>
</dbReference>
<dbReference type="Gene3D" id="3.40.640.10">
    <property type="entry name" value="Type I PLP-dependent aspartate aminotransferase-like (Major domain)"/>
    <property type="match status" value="1"/>
</dbReference>
<evidence type="ECO:0000256" key="1">
    <source>
        <dbReference type="ARBA" id="ARBA00001933"/>
    </source>
</evidence>
<comment type="cofactor">
    <cofactor evidence="1">
        <name>pyridoxal 5'-phosphate</name>
        <dbReference type="ChEBI" id="CHEBI:597326"/>
    </cofactor>
</comment>
<reference evidence="7 8" key="1">
    <citation type="submission" date="2018-10" db="EMBL/GenBank/DDBJ databases">
        <authorList>
            <person name="Criscuolo A."/>
        </authorList>
    </citation>
    <scope>NUCLEOTIDE SEQUENCE [LARGE SCALE GENOMIC DNA]</scope>
    <source>
        <strain evidence="7">DnA1</strain>
    </source>
</reference>
<evidence type="ECO:0000256" key="4">
    <source>
        <dbReference type="ARBA" id="ARBA00022679"/>
    </source>
</evidence>
<evidence type="ECO:0000256" key="2">
    <source>
        <dbReference type="ARBA" id="ARBA00007441"/>
    </source>
</evidence>
<evidence type="ECO:0000313" key="7">
    <source>
        <dbReference type="EMBL" id="VCU70602.1"/>
    </source>
</evidence>
<evidence type="ECO:0000259" key="6">
    <source>
        <dbReference type="Pfam" id="PF00155"/>
    </source>
</evidence>
<dbReference type="InterPro" id="IPR050596">
    <property type="entry name" value="AspAT/PAT-like"/>
</dbReference>
<keyword evidence="8" id="KW-1185">Reference proteome</keyword>